<keyword evidence="2" id="KW-1185">Reference proteome</keyword>
<proteinExistence type="predicted"/>
<gene>
    <name evidence="1" type="ORF">L1987_14313</name>
</gene>
<dbReference type="EMBL" id="CM042022">
    <property type="protein sequence ID" value="KAI3814669.1"/>
    <property type="molecule type" value="Genomic_DNA"/>
</dbReference>
<evidence type="ECO:0000313" key="2">
    <source>
        <dbReference type="Proteomes" id="UP001056120"/>
    </source>
</evidence>
<reference evidence="1 2" key="2">
    <citation type="journal article" date="2022" name="Mol. Ecol. Resour.">
        <title>The genomes of chicory, endive, great burdock and yacon provide insights into Asteraceae paleo-polyploidization history and plant inulin production.</title>
        <authorList>
            <person name="Fan W."/>
            <person name="Wang S."/>
            <person name="Wang H."/>
            <person name="Wang A."/>
            <person name="Jiang F."/>
            <person name="Liu H."/>
            <person name="Zhao H."/>
            <person name="Xu D."/>
            <person name="Zhang Y."/>
        </authorList>
    </citation>
    <scope>NUCLEOTIDE SEQUENCE [LARGE SCALE GENOMIC DNA]</scope>
    <source>
        <strain evidence="2">cv. Yunnan</strain>
        <tissue evidence="1">Leaves</tissue>
    </source>
</reference>
<evidence type="ECO:0000313" key="1">
    <source>
        <dbReference type="EMBL" id="KAI3814669.1"/>
    </source>
</evidence>
<comment type="caution">
    <text evidence="1">The sequence shown here is derived from an EMBL/GenBank/DDBJ whole genome shotgun (WGS) entry which is preliminary data.</text>
</comment>
<protein>
    <submittedName>
        <fullName evidence="1">Uncharacterized protein</fullName>
    </submittedName>
</protein>
<organism evidence="1 2">
    <name type="scientific">Smallanthus sonchifolius</name>
    <dbReference type="NCBI Taxonomy" id="185202"/>
    <lineage>
        <taxon>Eukaryota</taxon>
        <taxon>Viridiplantae</taxon>
        <taxon>Streptophyta</taxon>
        <taxon>Embryophyta</taxon>
        <taxon>Tracheophyta</taxon>
        <taxon>Spermatophyta</taxon>
        <taxon>Magnoliopsida</taxon>
        <taxon>eudicotyledons</taxon>
        <taxon>Gunneridae</taxon>
        <taxon>Pentapetalae</taxon>
        <taxon>asterids</taxon>
        <taxon>campanulids</taxon>
        <taxon>Asterales</taxon>
        <taxon>Asteraceae</taxon>
        <taxon>Asteroideae</taxon>
        <taxon>Heliantheae alliance</taxon>
        <taxon>Millerieae</taxon>
        <taxon>Smallanthus</taxon>
    </lineage>
</organism>
<dbReference type="Proteomes" id="UP001056120">
    <property type="component" value="Linkage Group LG05"/>
</dbReference>
<name>A0ACB9J3B2_9ASTR</name>
<accession>A0ACB9J3B2</accession>
<reference evidence="2" key="1">
    <citation type="journal article" date="2022" name="Mol. Ecol. Resour.">
        <title>The genomes of chicory, endive, great burdock and yacon provide insights into Asteraceae palaeo-polyploidization history and plant inulin production.</title>
        <authorList>
            <person name="Fan W."/>
            <person name="Wang S."/>
            <person name="Wang H."/>
            <person name="Wang A."/>
            <person name="Jiang F."/>
            <person name="Liu H."/>
            <person name="Zhao H."/>
            <person name="Xu D."/>
            <person name="Zhang Y."/>
        </authorList>
    </citation>
    <scope>NUCLEOTIDE SEQUENCE [LARGE SCALE GENOMIC DNA]</scope>
    <source>
        <strain evidence="2">cv. Yunnan</strain>
    </source>
</reference>
<sequence length="161" mass="18657">MALECNSMVLPLYNLIRPYVPKPSNLSNLARAIRVSASLTDGDGRRRIRPSRAALTQLDEHQLFLFLQEKYEPVYAKWTTERCAICRWDEDYDVNKIIICNSSIALREVLTGCLSITRCFLRRFGGRLLQGFMGQLLEQTTKIIRSYSAYYARQLWKPRGC</sequence>